<dbReference type="PANTHER" id="PTHR33164:SF43">
    <property type="entry name" value="HTH-TYPE TRANSCRIPTIONAL REPRESSOR YETL"/>
    <property type="match status" value="1"/>
</dbReference>
<dbReference type="RefSeq" id="WP_029161948.1">
    <property type="nucleotide sequence ID" value="NZ_CP009933.1"/>
</dbReference>
<dbReference type="GO" id="GO:0006950">
    <property type="term" value="P:response to stress"/>
    <property type="evidence" value="ECO:0007669"/>
    <property type="project" value="TreeGrafter"/>
</dbReference>
<dbReference type="PANTHER" id="PTHR33164">
    <property type="entry name" value="TRANSCRIPTIONAL REGULATOR, MARR FAMILY"/>
    <property type="match status" value="1"/>
</dbReference>
<dbReference type="PRINTS" id="PR00598">
    <property type="entry name" value="HTHMARR"/>
</dbReference>
<evidence type="ECO:0000259" key="1">
    <source>
        <dbReference type="PROSITE" id="PS50995"/>
    </source>
</evidence>
<protein>
    <submittedName>
        <fullName evidence="2">Transcriptional regulator, MarR family</fullName>
    </submittedName>
</protein>
<dbReference type="GO" id="GO:0003700">
    <property type="term" value="F:DNA-binding transcription factor activity"/>
    <property type="evidence" value="ECO:0007669"/>
    <property type="project" value="InterPro"/>
</dbReference>
<gene>
    <name evidence="2" type="ORF">CSCA_1736</name>
</gene>
<dbReference type="STRING" id="1548.CSCA_1736"/>
<reference evidence="2 3" key="1">
    <citation type="journal article" date="2015" name="J. Biotechnol.">
        <title>Complete genome sequence of a malodorant-producing acetogen, Clostridium scatologenes ATCC 25775(T).</title>
        <authorList>
            <person name="Zhu Z."/>
            <person name="Guo T."/>
            <person name="Zheng H."/>
            <person name="Song T."/>
            <person name="Ouyang P."/>
            <person name="Xie J."/>
        </authorList>
    </citation>
    <scope>NUCLEOTIDE SEQUENCE [LARGE SCALE GENOMIC DNA]</scope>
    <source>
        <strain evidence="2 3">ATCC 25775</strain>
    </source>
</reference>
<organism evidence="2 3">
    <name type="scientific">Clostridium scatologenes</name>
    <dbReference type="NCBI Taxonomy" id="1548"/>
    <lineage>
        <taxon>Bacteria</taxon>
        <taxon>Bacillati</taxon>
        <taxon>Bacillota</taxon>
        <taxon>Clostridia</taxon>
        <taxon>Eubacteriales</taxon>
        <taxon>Clostridiaceae</taxon>
        <taxon>Clostridium</taxon>
    </lineage>
</organism>
<proteinExistence type="predicted"/>
<dbReference type="EMBL" id="CP009933">
    <property type="protein sequence ID" value="AKA68861.1"/>
    <property type="molecule type" value="Genomic_DNA"/>
</dbReference>
<sequence length="145" mass="16786">MINDEDVKIVDAAIHELIYKMMSSNFMNEYSDKTKGISMVDFRVLRVVTENPGKQIKDLLNILKIPNSTLTSVINRLEKRGILKRVISAEDRRSFNLEITDLGKDIQDEHMKFDYAVARKYLEATESEEEKKFLIKFLKKLAGSI</sequence>
<dbReference type="InterPro" id="IPR039422">
    <property type="entry name" value="MarR/SlyA-like"/>
</dbReference>
<dbReference type="Pfam" id="PF01047">
    <property type="entry name" value="MarR"/>
    <property type="match status" value="1"/>
</dbReference>
<dbReference type="PROSITE" id="PS50995">
    <property type="entry name" value="HTH_MARR_2"/>
    <property type="match status" value="1"/>
</dbReference>
<dbReference type="InterPro" id="IPR036388">
    <property type="entry name" value="WH-like_DNA-bd_sf"/>
</dbReference>
<dbReference type="SMART" id="SM00347">
    <property type="entry name" value="HTH_MARR"/>
    <property type="match status" value="1"/>
</dbReference>
<dbReference type="InterPro" id="IPR036390">
    <property type="entry name" value="WH_DNA-bd_sf"/>
</dbReference>
<accession>A0A0E3GQN1</accession>
<dbReference type="SUPFAM" id="SSF46785">
    <property type="entry name" value="Winged helix' DNA-binding domain"/>
    <property type="match status" value="1"/>
</dbReference>
<dbReference type="InterPro" id="IPR000835">
    <property type="entry name" value="HTH_MarR-typ"/>
</dbReference>
<dbReference type="Proteomes" id="UP000033115">
    <property type="component" value="Chromosome"/>
</dbReference>
<name>A0A0E3GQN1_CLOSL</name>
<dbReference type="HOGENOM" id="CLU_083287_27_4_9"/>
<dbReference type="AlphaFoldDB" id="A0A0E3GQN1"/>
<dbReference type="KEGG" id="csq:CSCA_1736"/>
<feature type="domain" description="HTH marR-type" evidence="1">
    <location>
        <begin position="11"/>
        <end position="143"/>
    </location>
</feature>
<evidence type="ECO:0000313" key="3">
    <source>
        <dbReference type="Proteomes" id="UP000033115"/>
    </source>
</evidence>
<dbReference type="Gene3D" id="1.10.10.10">
    <property type="entry name" value="Winged helix-like DNA-binding domain superfamily/Winged helix DNA-binding domain"/>
    <property type="match status" value="1"/>
</dbReference>
<evidence type="ECO:0000313" key="2">
    <source>
        <dbReference type="EMBL" id="AKA68861.1"/>
    </source>
</evidence>
<keyword evidence="3" id="KW-1185">Reference proteome</keyword>